<reference evidence="2" key="2">
    <citation type="journal article" date="2015" name="Data Brief">
        <title>Shoot transcriptome of the giant reed, Arundo donax.</title>
        <authorList>
            <person name="Barrero R.A."/>
            <person name="Guerrero F.D."/>
            <person name="Moolhuijzen P."/>
            <person name="Goolsby J.A."/>
            <person name="Tidwell J."/>
            <person name="Bellgard S.E."/>
            <person name="Bellgard M.I."/>
        </authorList>
    </citation>
    <scope>NUCLEOTIDE SEQUENCE</scope>
    <source>
        <tissue evidence="2">Shoot tissue taken approximately 20 cm above the soil surface</tissue>
    </source>
</reference>
<evidence type="ECO:0000313" key="2">
    <source>
        <dbReference type="EMBL" id="JAE17233.1"/>
    </source>
</evidence>
<feature type="signal peptide" evidence="1">
    <location>
        <begin position="1"/>
        <end position="17"/>
    </location>
</feature>
<dbReference type="AlphaFoldDB" id="A0A0A9G965"/>
<reference evidence="2" key="1">
    <citation type="submission" date="2014-09" db="EMBL/GenBank/DDBJ databases">
        <authorList>
            <person name="Magalhaes I.L.F."/>
            <person name="Oliveira U."/>
            <person name="Santos F.R."/>
            <person name="Vidigal T.H.D.A."/>
            <person name="Brescovit A.D."/>
            <person name="Santos A.J."/>
        </authorList>
    </citation>
    <scope>NUCLEOTIDE SEQUENCE</scope>
    <source>
        <tissue evidence="2">Shoot tissue taken approximately 20 cm above the soil surface</tissue>
    </source>
</reference>
<evidence type="ECO:0000256" key="1">
    <source>
        <dbReference type="SAM" id="SignalP"/>
    </source>
</evidence>
<protein>
    <submittedName>
        <fullName evidence="2">Uncharacterized protein</fullName>
    </submittedName>
</protein>
<sequence>MLILVLLHLLNTLTKYALNEMATYLAFHQKDTKH</sequence>
<feature type="chain" id="PRO_5002046197" evidence="1">
    <location>
        <begin position="18"/>
        <end position="34"/>
    </location>
</feature>
<organism evidence="2">
    <name type="scientific">Arundo donax</name>
    <name type="common">Giant reed</name>
    <name type="synonym">Donax arundinaceus</name>
    <dbReference type="NCBI Taxonomy" id="35708"/>
    <lineage>
        <taxon>Eukaryota</taxon>
        <taxon>Viridiplantae</taxon>
        <taxon>Streptophyta</taxon>
        <taxon>Embryophyta</taxon>
        <taxon>Tracheophyta</taxon>
        <taxon>Spermatophyta</taxon>
        <taxon>Magnoliopsida</taxon>
        <taxon>Liliopsida</taxon>
        <taxon>Poales</taxon>
        <taxon>Poaceae</taxon>
        <taxon>PACMAD clade</taxon>
        <taxon>Arundinoideae</taxon>
        <taxon>Arundineae</taxon>
        <taxon>Arundo</taxon>
    </lineage>
</organism>
<keyword evidence="1" id="KW-0732">Signal</keyword>
<accession>A0A0A9G965</accession>
<dbReference type="EMBL" id="GBRH01180663">
    <property type="protein sequence ID" value="JAE17233.1"/>
    <property type="molecule type" value="Transcribed_RNA"/>
</dbReference>
<name>A0A0A9G965_ARUDO</name>
<proteinExistence type="predicted"/>